<feature type="transmembrane region" description="Helical" evidence="2">
    <location>
        <begin position="141"/>
        <end position="158"/>
    </location>
</feature>
<dbReference type="HOGENOM" id="CLU_008359_0_0_11"/>
<organism evidence="4 5">
    <name type="scientific">Kytococcus sedentarius (strain ATCC 14392 / DSM 20547 / JCM 11482 / CCUG 33030 / NBRC 15357 / NCTC 11040 / CCM 314 / 541)</name>
    <name type="common">Micrococcus sedentarius</name>
    <dbReference type="NCBI Taxonomy" id="478801"/>
    <lineage>
        <taxon>Bacteria</taxon>
        <taxon>Bacillati</taxon>
        <taxon>Actinomycetota</taxon>
        <taxon>Actinomycetes</taxon>
        <taxon>Micrococcales</taxon>
        <taxon>Kytococcaceae</taxon>
        <taxon>Kytococcus</taxon>
    </lineage>
</organism>
<dbReference type="InterPro" id="IPR038765">
    <property type="entry name" value="Papain-like_cys_pep_sf"/>
</dbReference>
<evidence type="ECO:0000313" key="4">
    <source>
        <dbReference type="EMBL" id="ACV06683.1"/>
    </source>
</evidence>
<feature type="transmembrane region" description="Helical" evidence="2">
    <location>
        <begin position="83"/>
        <end position="103"/>
    </location>
</feature>
<dbReference type="eggNOG" id="COG1305">
    <property type="taxonomic scope" value="Bacteria"/>
</dbReference>
<reference evidence="4 5" key="1">
    <citation type="journal article" date="2009" name="Stand. Genomic Sci.">
        <title>Complete genome sequence of Kytococcus sedentarius type strain (541).</title>
        <authorList>
            <person name="Sims D."/>
            <person name="Brettin T."/>
            <person name="Detter J.C."/>
            <person name="Han C."/>
            <person name="Lapidus A."/>
            <person name="Copeland A."/>
            <person name="Glavina Del Rio T."/>
            <person name="Nolan M."/>
            <person name="Chen F."/>
            <person name="Lucas S."/>
            <person name="Tice H."/>
            <person name="Cheng J.F."/>
            <person name="Bruce D."/>
            <person name="Goodwin L."/>
            <person name="Pitluck S."/>
            <person name="Ovchinnikova G."/>
            <person name="Pati A."/>
            <person name="Ivanova N."/>
            <person name="Mavrommatis K."/>
            <person name="Chen A."/>
            <person name="Palaniappan K."/>
            <person name="D'haeseleer P."/>
            <person name="Chain P."/>
            <person name="Bristow J."/>
            <person name="Eisen J.A."/>
            <person name="Markowitz V."/>
            <person name="Hugenholtz P."/>
            <person name="Schneider S."/>
            <person name="Goker M."/>
            <person name="Pukall R."/>
            <person name="Kyrpides N.C."/>
            <person name="Klenk H.P."/>
        </authorList>
    </citation>
    <scope>NUCLEOTIDE SEQUENCE [LARGE SCALE GENOMIC DNA]</scope>
    <source>
        <strain evidence="5">ATCC 14392 / DSM 20547 / JCM 11482 / CCUG 33030 / NBRC 15357 / NCTC 11040 / CCM 314 / 541</strain>
    </source>
</reference>
<dbReference type="PANTHER" id="PTHR42736:SF1">
    <property type="entry name" value="PROTEIN-GLUTAMINE GAMMA-GLUTAMYLTRANSFERASE"/>
    <property type="match status" value="1"/>
</dbReference>
<dbReference type="Gene3D" id="3.10.620.30">
    <property type="match status" value="1"/>
</dbReference>
<feature type="transmembrane region" description="Helical" evidence="2">
    <location>
        <begin position="194"/>
        <end position="212"/>
    </location>
</feature>
<dbReference type="Proteomes" id="UP000006666">
    <property type="component" value="Chromosome"/>
</dbReference>
<dbReference type="InterPro" id="IPR021878">
    <property type="entry name" value="TgpA_N"/>
</dbReference>
<evidence type="ECO:0000313" key="5">
    <source>
        <dbReference type="Proteomes" id="UP000006666"/>
    </source>
</evidence>
<dbReference type="EMBL" id="CP001686">
    <property type="protein sequence ID" value="ACV06683.1"/>
    <property type="molecule type" value="Genomic_DNA"/>
</dbReference>
<dbReference type="InterPro" id="IPR052901">
    <property type="entry name" value="Bact_TGase-like"/>
</dbReference>
<dbReference type="Pfam" id="PF11992">
    <property type="entry name" value="TgpA_N"/>
    <property type="match status" value="1"/>
</dbReference>
<gene>
    <name evidence="4" type="ordered locus">Ksed_16680</name>
</gene>
<name>C7NIP5_KYTSD</name>
<protein>
    <submittedName>
        <fullName evidence="4">Transglutaminase-like enzyme, predicted cysteine protease</fullName>
    </submittedName>
</protein>
<keyword evidence="2" id="KW-0812">Transmembrane</keyword>
<feature type="region of interest" description="Disordered" evidence="1">
    <location>
        <begin position="589"/>
        <end position="638"/>
    </location>
</feature>
<feature type="region of interest" description="Disordered" evidence="1">
    <location>
        <begin position="1"/>
        <end position="20"/>
    </location>
</feature>
<dbReference type="InterPro" id="IPR002931">
    <property type="entry name" value="Transglutaminase-like"/>
</dbReference>
<dbReference type="KEGG" id="kse:Ksed_16680"/>
<feature type="transmembrane region" description="Helical" evidence="2">
    <location>
        <begin position="233"/>
        <end position="257"/>
    </location>
</feature>
<feature type="transmembrane region" description="Helical" evidence="2">
    <location>
        <begin position="643"/>
        <end position="666"/>
    </location>
</feature>
<feature type="domain" description="Transglutaminase-like" evidence="3">
    <location>
        <begin position="497"/>
        <end position="576"/>
    </location>
</feature>
<dbReference type="Pfam" id="PF01841">
    <property type="entry name" value="Transglut_core"/>
    <property type="match status" value="1"/>
</dbReference>
<accession>C7NIP5</accession>
<evidence type="ECO:0000256" key="2">
    <source>
        <dbReference type="SAM" id="Phobius"/>
    </source>
</evidence>
<evidence type="ECO:0000259" key="3">
    <source>
        <dbReference type="SMART" id="SM00460"/>
    </source>
</evidence>
<feature type="transmembrane region" description="Helical" evidence="2">
    <location>
        <begin position="170"/>
        <end position="188"/>
    </location>
</feature>
<dbReference type="RefSeq" id="WP_015779628.1">
    <property type="nucleotide sequence ID" value="NC_013169.1"/>
</dbReference>
<keyword evidence="2" id="KW-1133">Transmembrane helix</keyword>
<sequence>MSTPTPQAAPRPPRAQSPGGGLLRRLWDRTEPLSAALVAGLCLLTIWPARQLFEDAGWWGSAIVLTVGLVAVAALVRLVTGSPVLASVVQFVTALVLLLRSSLADTLWAGIVPTPRTASAISEHVRVTGQLLAESAAPVPAHPSLTVTLLSVIALLVLFTDAAVHTLRSVLLGAIAPLLVFVILAANRTTHEPWWWFLLLAAAWAGLLALHHSAETAPASGQGRGILGAPGRGAMLTTAAALTTLGVVAALAIPSVLPEREQRLVGRGLATDSSLATVDFTETLDLEADLRSDDERPVLLWHTESDSPGPLRITATNRFANDRWSPQEGRAAAEVLPDPTAVDGAVPDRLPRVEWSGELDSTEEDFAVTANGIPTPFVATPSFPVDLSSPVAVTGDPITGAVWVGEDANRYEGTALEPTVPEELPDPAEPQGLSETYTEVPEGLQDTISQLNAEVLDPDDAPLDKARTMQSFLRNGDFEYSLDAAEPQDGESMVQAFLREKRGYCTQYATTMIMMAREQGIPARMAIGMLPGEQTASDLGRGSDVGPERVVQRNDAHAWPELYFEGVGWLRFEPTPSSRAAAVPAYSQPVGADASASPSPSEASPSPASPSPSEASPSPSQASPSPSPSSAEDGDDEGGSTGWWRVLLTWLAVLLVAALALAYLPWRARQARKRIREGEQSPWSGAWEVLRLDLLDRGVSTLPTDSVRTQASAVLRQRPDVDVDTLQELAHRAEAARYARPSTDAGDAAAADTLRKQLLTWLDHDESAVDRTRRRLFPASATR</sequence>
<dbReference type="AlphaFoldDB" id="C7NIP5"/>
<proteinExistence type="predicted"/>
<dbReference type="GO" id="GO:0006508">
    <property type="term" value="P:proteolysis"/>
    <property type="evidence" value="ECO:0007669"/>
    <property type="project" value="UniProtKB-KW"/>
</dbReference>
<dbReference type="SUPFAM" id="SSF54001">
    <property type="entry name" value="Cysteine proteinases"/>
    <property type="match status" value="1"/>
</dbReference>
<dbReference type="STRING" id="478801.Ksed_16680"/>
<dbReference type="PANTHER" id="PTHR42736">
    <property type="entry name" value="PROTEIN-GLUTAMINE GAMMA-GLUTAMYLTRANSFERASE"/>
    <property type="match status" value="1"/>
</dbReference>
<keyword evidence="5" id="KW-1185">Reference proteome</keyword>
<feature type="compositionally biased region" description="Low complexity" evidence="1">
    <location>
        <begin position="591"/>
        <end position="631"/>
    </location>
</feature>
<dbReference type="SMART" id="SM00460">
    <property type="entry name" value="TGc"/>
    <property type="match status" value="1"/>
</dbReference>
<feature type="transmembrane region" description="Helical" evidence="2">
    <location>
        <begin position="56"/>
        <end position="76"/>
    </location>
</feature>
<keyword evidence="2" id="KW-0472">Membrane</keyword>
<evidence type="ECO:0000256" key="1">
    <source>
        <dbReference type="SAM" id="MobiDB-lite"/>
    </source>
</evidence>
<dbReference type="GO" id="GO:0008233">
    <property type="term" value="F:peptidase activity"/>
    <property type="evidence" value="ECO:0007669"/>
    <property type="project" value="UniProtKB-KW"/>
</dbReference>